<name>A0ABQ7KCP3_9FUNG</name>
<dbReference type="InterPro" id="IPR015943">
    <property type="entry name" value="WD40/YVTN_repeat-like_dom_sf"/>
</dbReference>
<feature type="compositionally biased region" description="Low complexity" evidence="4">
    <location>
        <begin position="1074"/>
        <end position="1085"/>
    </location>
</feature>
<accession>A0ABQ7KCP3</accession>
<dbReference type="SMART" id="SM00384">
    <property type="entry name" value="AT_hook"/>
    <property type="match status" value="2"/>
</dbReference>
<feature type="compositionally biased region" description="Basic and acidic residues" evidence="4">
    <location>
        <begin position="1118"/>
        <end position="1135"/>
    </location>
</feature>
<dbReference type="PRINTS" id="PR00929">
    <property type="entry name" value="ATHOOK"/>
</dbReference>
<organism evidence="5 6">
    <name type="scientific">Linnemannia gamsii</name>
    <dbReference type="NCBI Taxonomy" id="64522"/>
    <lineage>
        <taxon>Eukaryota</taxon>
        <taxon>Fungi</taxon>
        <taxon>Fungi incertae sedis</taxon>
        <taxon>Mucoromycota</taxon>
        <taxon>Mortierellomycotina</taxon>
        <taxon>Mortierellomycetes</taxon>
        <taxon>Mortierellales</taxon>
        <taxon>Mortierellaceae</taxon>
        <taxon>Linnemannia</taxon>
    </lineage>
</organism>
<sequence length="1198" mass="129996">MGATRPAARSAAKKGASKIKSGAKKQASKDSNIDMVSDNYELAPEGDDDDSDEYVEPSKVKNNRQSDGEDDEDEHMEVDEDLDEDECLKPKRQRRRKQTNNFTIPLEEMNRLLTTSNNAGSQTVEGRNTANSTVAGTELSLERMNGEDVVGAPISLRAKANAAGDGKKRGQRSRPNKPMHKKGEMHSSESLPSIWKLSYQGPTQVDIHHVSMQPEYLTTTVYPNISSNTKDFRVITEASDLDEYFPVLTTTRIHTREQDIDMRTMTAMYIESTKQTGINDYYILNAGFSVWAMDWCPLPSHSKSPKDNMDYVAIGGFPDTAENCIARDQLYPLGKQDAHPNMIQIWSMNCNTNDQGELQGTPETYLSLCILHSFGAVLDLKWCPTGGLMDASSSGGELTRLGILAAAFSDGTIRIFSVPEPKSLREHLGIVTPEGSSPEPVYIEFPEPFATIRLGDICFMCINWGTSERLAAGLTNGTIAVWDMKLMLSQTKETLAEKDSEYLDPIHLPQVHDVSVRCVDWLRSVDPSEVPWILASSGYDGRIRYTDLHDIYIQIDIKTILGVPMASLFNSWAEAIVYCDFDFGGKMDQLYLESRGFRLFNAKGTIWDFSSSDYQPFIAAAISDGRVKISNPAYKAKRGYGMIQNNLYQLQENTADVDGSSQMDPPSLPSQTEDDGRTQRSSFTYKEGEEREYISKTAGYLSFYGANVAVQKVQWSKCFHSAAWLASGSAGGLIRIDNTMLRKEEGGDENKITYQPDAYLLKKRIAKGGSIGPDGQYVPARKGRPPKEGGPRRLNKGKNAKGATAKAKATTRKGAKSKSVNDDHDSDEEEPEAEESGQDDDDDDGDNDGGQSSSTRGLRDEDEFVGRSKGPGPLNGDKRATRLSTGKLAPIFGKQSSKSTAASGEEDEEEEGGQEDEENVEEGERGEVEAEGVSSPSKKSTRKPARGAVAAMQSTKDPTKSPGKPRGRPRKNAPAADPVASNQTLLSMMKISRPEPSATDETSSTTAGKDMLSVDVEMTEVVVEETIVTSVVTEATTSTAVIPTTATAATAGPETSAASTVAPKKPRGRPPKAKPAMTETATATASGGSDNGPVSVVVSNEATPAQGANNGAAASATENRETADMQREDDPRRQSSESAASSRASSVVPEAATVGAAKAPGTPSKKETAAPRLTRKRKEEEKSKSTNRTLTDLWGSKK</sequence>
<dbReference type="PANTHER" id="PTHR15052">
    <property type="entry name" value="RNA POLYMERASE III TRANSCRIPTION INITIATION FACTOR COMPLEX SUBUNIT"/>
    <property type="match status" value="1"/>
</dbReference>
<feature type="compositionally biased region" description="Basic residues" evidence="4">
    <location>
        <begin position="11"/>
        <end position="23"/>
    </location>
</feature>
<feature type="region of interest" description="Disordered" evidence="4">
    <location>
        <begin position="768"/>
        <end position="1012"/>
    </location>
</feature>
<evidence type="ECO:0000256" key="1">
    <source>
        <dbReference type="ARBA" id="ARBA00004123"/>
    </source>
</evidence>
<dbReference type="InterPro" id="IPR017956">
    <property type="entry name" value="AT_hook_DNA-bd_motif"/>
</dbReference>
<evidence type="ECO:0000256" key="3">
    <source>
        <dbReference type="ARBA" id="ARBA00023242"/>
    </source>
</evidence>
<evidence type="ECO:0000313" key="5">
    <source>
        <dbReference type="EMBL" id="KAG0294677.1"/>
    </source>
</evidence>
<evidence type="ECO:0000256" key="2">
    <source>
        <dbReference type="ARBA" id="ARBA00023163"/>
    </source>
</evidence>
<dbReference type="SMART" id="SM00320">
    <property type="entry name" value="WD40"/>
    <property type="match status" value="4"/>
</dbReference>
<feature type="compositionally biased region" description="Basic and acidic residues" evidence="4">
    <location>
        <begin position="56"/>
        <end position="67"/>
    </location>
</feature>
<comment type="subcellular location">
    <subcellularLocation>
        <location evidence="1">Nucleus</location>
    </subcellularLocation>
</comment>
<dbReference type="InterPro" id="IPR052416">
    <property type="entry name" value="GTF3C_component"/>
</dbReference>
<feature type="region of interest" description="Disordered" evidence="4">
    <location>
        <begin position="1"/>
        <end position="111"/>
    </location>
</feature>
<feature type="compositionally biased region" description="Acidic residues" evidence="4">
    <location>
        <begin position="68"/>
        <end position="86"/>
    </location>
</feature>
<proteinExistence type="predicted"/>
<feature type="compositionally biased region" description="Acidic residues" evidence="4">
    <location>
        <begin position="904"/>
        <end position="921"/>
    </location>
</feature>
<keyword evidence="2" id="KW-0804">Transcription</keyword>
<feature type="region of interest" description="Disordered" evidence="4">
    <location>
        <begin position="656"/>
        <end position="687"/>
    </location>
</feature>
<protein>
    <recommendedName>
        <fullName evidence="7">WD40 repeat-like protein</fullName>
    </recommendedName>
</protein>
<feature type="compositionally biased region" description="Low complexity" evidence="4">
    <location>
        <begin position="1102"/>
        <end position="1117"/>
    </location>
</feature>
<dbReference type="SUPFAM" id="SSF50978">
    <property type="entry name" value="WD40 repeat-like"/>
    <property type="match status" value="1"/>
</dbReference>
<reference evidence="5 6" key="1">
    <citation type="journal article" date="2020" name="Fungal Divers.">
        <title>Resolving the Mortierellaceae phylogeny through synthesis of multi-gene phylogenetics and phylogenomics.</title>
        <authorList>
            <person name="Vandepol N."/>
            <person name="Liber J."/>
            <person name="Desiro A."/>
            <person name="Na H."/>
            <person name="Kennedy M."/>
            <person name="Barry K."/>
            <person name="Grigoriev I.V."/>
            <person name="Miller A.N."/>
            <person name="O'Donnell K."/>
            <person name="Stajich J.E."/>
            <person name="Bonito G."/>
        </authorList>
    </citation>
    <scope>NUCLEOTIDE SEQUENCE [LARGE SCALE GENOMIC DNA]</scope>
    <source>
        <strain evidence="5 6">AD045</strain>
    </source>
</reference>
<feature type="compositionally biased region" description="Basic residues" evidence="4">
    <location>
        <begin position="169"/>
        <end position="180"/>
    </location>
</feature>
<keyword evidence="3" id="KW-0539">Nucleus</keyword>
<evidence type="ECO:0000313" key="6">
    <source>
        <dbReference type="Proteomes" id="UP001194696"/>
    </source>
</evidence>
<feature type="region of interest" description="Disordered" evidence="4">
    <location>
        <begin position="158"/>
        <end position="189"/>
    </location>
</feature>
<dbReference type="PANTHER" id="PTHR15052:SF2">
    <property type="entry name" value="GENERAL TRANSCRIPTION FACTOR 3C POLYPEPTIDE 2"/>
    <property type="match status" value="1"/>
</dbReference>
<comment type="caution">
    <text evidence="5">The sequence shown here is derived from an EMBL/GenBank/DDBJ whole genome shotgun (WGS) entry which is preliminary data.</text>
</comment>
<evidence type="ECO:0000256" key="4">
    <source>
        <dbReference type="SAM" id="MobiDB-lite"/>
    </source>
</evidence>
<feature type="compositionally biased region" description="Acidic residues" evidence="4">
    <location>
        <begin position="44"/>
        <end position="55"/>
    </location>
</feature>
<feature type="region of interest" description="Disordered" evidence="4">
    <location>
        <begin position="1037"/>
        <end position="1198"/>
    </location>
</feature>
<dbReference type="Proteomes" id="UP001194696">
    <property type="component" value="Unassembled WGS sequence"/>
</dbReference>
<dbReference type="InterPro" id="IPR036322">
    <property type="entry name" value="WD40_repeat_dom_sf"/>
</dbReference>
<gene>
    <name evidence="5" type="ORF">BGZ96_000702</name>
</gene>
<feature type="compositionally biased region" description="Low complexity" evidence="4">
    <location>
        <begin position="1037"/>
        <end position="1063"/>
    </location>
</feature>
<feature type="compositionally biased region" description="Low complexity" evidence="4">
    <location>
        <begin position="1136"/>
        <end position="1152"/>
    </location>
</feature>
<dbReference type="EMBL" id="JAAAIM010000110">
    <property type="protein sequence ID" value="KAG0294677.1"/>
    <property type="molecule type" value="Genomic_DNA"/>
</dbReference>
<dbReference type="InterPro" id="IPR001680">
    <property type="entry name" value="WD40_rpt"/>
</dbReference>
<feature type="compositionally biased region" description="Acidic residues" evidence="4">
    <location>
        <begin position="824"/>
        <end position="847"/>
    </location>
</feature>
<keyword evidence="6" id="KW-1185">Reference proteome</keyword>
<evidence type="ECO:0008006" key="7">
    <source>
        <dbReference type="Google" id="ProtNLM"/>
    </source>
</evidence>
<dbReference type="Gene3D" id="2.130.10.10">
    <property type="entry name" value="YVTN repeat-like/Quinoprotein amine dehydrogenase"/>
    <property type="match status" value="1"/>
</dbReference>